<comment type="caution">
    <text evidence="4">The sequence shown here is derived from an EMBL/GenBank/DDBJ whole genome shotgun (WGS) entry which is preliminary data.</text>
</comment>
<accession>A0A9D1RHI6</accession>
<dbReference type="Proteomes" id="UP000824267">
    <property type="component" value="Unassembled WGS sequence"/>
</dbReference>
<reference evidence="4" key="1">
    <citation type="journal article" date="2021" name="PeerJ">
        <title>Extensive microbial diversity within the chicken gut microbiome revealed by metagenomics and culture.</title>
        <authorList>
            <person name="Gilroy R."/>
            <person name="Ravi A."/>
            <person name="Getino M."/>
            <person name="Pursley I."/>
            <person name="Horton D.L."/>
            <person name="Alikhan N.F."/>
            <person name="Baker D."/>
            <person name="Gharbi K."/>
            <person name="Hall N."/>
            <person name="Watson M."/>
            <person name="Adriaenssens E.M."/>
            <person name="Foster-Nyarko E."/>
            <person name="Jarju S."/>
            <person name="Secka A."/>
            <person name="Antonio M."/>
            <person name="Oren A."/>
            <person name="Chaudhuri R.R."/>
            <person name="La Ragione R."/>
            <person name="Hildebrand F."/>
            <person name="Pallen M.J."/>
        </authorList>
    </citation>
    <scope>NUCLEOTIDE SEQUENCE</scope>
    <source>
        <strain evidence="4">Gambia16-930</strain>
    </source>
</reference>
<gene>
    <name evidence="4" type="ORF">IAC47_05550</name>
</gene>
<dbReference type="InterPro" id="IPR025668">
    <property type="entry name" value="Tnp_DDE_dom"/>
</dbReference>
<feature type="domain" description="Transposase DDE" evidence="3">
    <location>
        <begin position="387"/>
        <end position="512"/>
    </location>
</feature>
<dbReference type="EMBL" id="DXGG01000174">
    <property type="protein sequence ID" value="HIW87722.1"/>
    <property type="molecule type" value="Genomic_DNA"/>
</dbReference>
<feature type="domain" description="Transposase InsH N-terminal" evidence="2">
    <location>
        <begin position="20"/>
        <end position="111"/>
    </location>
</feature>
<protein>
    <submittedName>
        <fullName evidence="4">IS1182 family transposase</fullName>
    </submittedName>
</protein>
<evidence type="ECO:0000259" key="2">
    <source>
        <dbReference type="Pfam" id="PF05598"/>
    </source>
</evidence>
<dbReference type="Pfam" id="PF05598">
    <property type="entry name" value="DUF772"/>
    <property type="match status" value="1"/>
</dbReference>
<dbReference type="Pfam" id="PF13751">
    <property type="entry name" value="DDE_Tnp_1_6"/>
    <property type="match status" value="1"/>
</dbReference>
<feature type="region of interest" description="Disordered" evidence="1">
    <location>
        <begin position="211"/>
        <end position="232"/>
    </location>
</feature>
<reference evidence="4" key="2">
    <citation type="submission" date="2021-04" db="EMBL/GenBank/DDBJ databases">
        <authorList>
            <person name="Gilroy R."/>
        </authorList>
    </citation>
    <scope>NUCLEOTIDE SEQUENCE</scope>
    <source>
        <strain evidence="4">Gambia16-930</strain>
    </source>
</reference>
<organism evidence="4 5">
    <name type="scientific">Candidatus Onthomorpha intestinigallinarum</name>
    <dbReference type="NCBI Taxonomy" id="2840880"/>
    <lineage>
        <taxon>Bacteria</taxon>
        <taxon>Pseudomonadati</taxon>
        <taxon>Bacteroidota</taxon>
        <taxon>Bacteroidia</taxon>
        <taxon>Bacteroidales</taxon>
        <taxon>Candidatus Onthomorpha</taxon>
    </lineage>
</organism>
<dbReference type="PANTHER" id="PTHR33408">
    <property type="entry name" value="TRANSPOSASE"/>
    <property type="match status" value="1"/>
</dbReference>
<sequence>MAKIHFRPYTPNQTVLFPQRIDEDIAENDPIRMVDALVESLNLEGFRKLYKECGRSPYHPKMMLKVILYAYMNNIYSCRKIEKLLRRDIHYIWLAGYEKPDFITINRFRNRVKKEINEVFTQTVLLLSSKGFISLNVEYIDGTKIESKANKYTFVWRKSVERNRERLMKKISVLLSQIDDVIAQEKASENNEEIEFTPSMLTEMAGELRTALEQTSEPSTKEQKSALGKKRKQLKELEAHRDKLQEYNNHLDNLQDRNSYSKTDKEATFMRMKEDAMHNGQTKPGYNLQIATENQFIIDYSLFPNPTDTLTMIPFLKSFADRYGRLAHTVVADSGYGSEENYHFMSENGMEAYVKYNCFHMEQRPRFKPNPFKAENFFYNEEQDYCVCPMGQKMQRAGTKHTKTESGYVVEYARYRAVRCEGCPLRCLCFKAKGNRTIELNHRLRIYKQKARELLCSEEGLKHRGQRCIEPEAVFGQIKFNMNYKRFRHFGKDKVLMDFSFLAIAFNIKKMCTKMNKEGINWPIKHLYGLITTHLSYWEQNIEIIFRISLLEKVNNALIVDKEKRVNRVLRHTLISFLEFSYLRFFEKE</sequence>
<evidence type="ECO:0000259" key="3">
    <source>
        <dbReference type="Pfam" id="PF13751"/>
    </source>
</evidence>
<evidence type="ECO:0000256" key="1">
    <source>
        <dbReference type="SAM" id="MobiDB-lite"/>
    </source>
</evidence>
<dbReference type="NCBIfam" id="NF033551">
    <property type="entry name" value="transpos_IS1182"/>
    <property type="match status" value="1"/>
</dbReference>
<dbReference type="PANTHER" id="PTHR33408:SF2">
    <property type="entry name" value="TRANSPOSASE DDE DOMAIN-CONTAINING PROTEIN"/>
    <property type="match status" value="1"/>
</dbReference>
<dbReference type="AlphaFoldDB" id="A0A9D1RHI6"/>
<dbReference type="InterPro" id="IPR008490">
    <property type="entry name" value="Transposase_InsH_N"/>
</dbReference>
<name>A0A9D1RHI6_9BACT</name>
<dbReference type="InterPro" id="IPR047629">
    <property type="entry name" value="IS1182_transpos"/>
</dbReference>
<evidence type="ECO:0000313" key="4">
    <source>
        <dbReference type="EMBL" id="HIW87722.1"/>
    </source>
</evidence>
<proteinExistence type="predicted"/>
<evidence type="ECO:0000313" key="5">
    <source>
        <dbReference type="Proteomes" id="UP000824267"/>
    </source>
</evidence>